<dbReference type="RefSeq" id="WP_255058172.1">
    <property type="nucleotide sequence ID" value="NZ_JANDBD010000001.1"/>
</dbReference>
<comment type="caution">
    <text evidence="1">The sequence shown here is derived from an EMBL/GenBank/DDBJ whole genome shotgun (WGS) entry which is preliminary data.</text>
</comment>
<reference evidence="1 2" key="1">
    <citation type="submission" date="2022-06" db="EMBL/GenBank/DDBJ databases">
        <title>Mycolicibacterium sp. CAU 1645 isolated from seawater.</title>
        <authorList>
            <person name="Kim W."/>
        </authorList>
    </citation>
    <scope>NUCLEOTIDE SEQUENCE [LARGE SCALE GENOMIC DNA]</scope>
    <source>
        <strain evidence="1 2">CAU 1645</strain>
    </source>
</reference>
<accession>A0ABT1LWD3</accession>
<keyword evidence="2" id="KW-1185">Reference proteome</keyword>
<gene>
    <name evidence="1" type="ORF">NM203_03260</name>
</gene>
<organism evidence="1 2">
    <name type="scientific">Mycolicibacterium arenosum</name>
    <dbReference type="NCBI Taxonomy" id="2952157"/>
    <lineage>
        <taxon>Bacteria</taxon>
        <taxon>Bacillati</taxon>
        <taxon>Actinomycetota</taxon>
        <taxon>Actinomycetes</taxon>
        <taxon>Mycobacteriales</taxon>
        <taxon>Mycobacteriaceae</taxon>
        <taxon>Mycolicibacterium</taxon>
    </lineage>
</organism>
<sequence>MAGDDRLRPMTITKFETLLADQGCPVRYHTLNRFATQRCGFGCKDITVRVADGDSGVECQIDFGYLGCSPTPPTGGVARRTRAPITP</sequence>
<dbReference type="Proteomes" id="UP001651690">
    <property type="component" value="Unassembled WGS sequence"/>
</dbReference>
<proteinExistence type="predicted"/>
<evidence type="ECO:0000313" key="2">
    <source>
        <dbReference type="Proteomes" id="UP001651690"/>
    </source>
</evidence>
<name>A0ABT1LWD3_9MYCO</name>
<evidence type="ECO:0000313" key="1">
    <source>
        <dbReference type="EMBL" id="MCP9271201.1"/>
    </source>
</evidence>
<dbReference type="EMBL" id="JANDBD010000001">
    <property type="protein sequence ID" value="MCP9271201.1"/>
    <property type="molecule type" value="Genomic_DNA"/>
</dbReference>
<protein>
    <submittedName>
        <fullName evidence="1">Uncharacterized protein</fullName>
    </submittedName>
</protein>